<dbReference type="EMBL" id="BQKE01000001">
    <property type="protein sequence ID" value="GJM61852.1"/>
    <property type="molecule type" value="Genomic_DNA"/>
</dbReference>
<dbReference type="InterPro" id="IPR011989">
    <property type="entry name" value="ARM-like"/>
</dbReference>
<dbReference type="Pfam" id="PF13646">
    <property type="entry name" value="HEAT_2"/>
    <property type="match status" value="1"/>
</dbReference>
<evidence type="ECO:0000313" key="2">
    <source>
        <dbReference type="Proteomes" id="UP001310022"/>
    </source>
</evidence>
<dbReference type="InterPro" id="IPR016024">
    <property type="entry name" value="ARM-type_fold"/>
</dbReference>
<keyword evidence="2" id="KW-1185">Reference proteome</keyword>
<dbReference type="RefSeq" id="WP_338237295.1">
    <property type="nucleotide sequence ID" value="NZ_BQKE01000001.1"/>
</dbReference>
<proteinExistence type="predicted"/>
<dbReference type="AlphaFoldDB" id="A0AAN4VYL9"/>
<organism evidence="1 2">
    <name type="scientific">Persicobacter diffluens</name>
    <dbReference type="NCBI Taxonomy" id="981"/>
    <lineage>
        <taxon>Bacteria</taxon>
        <taxon>Pseudomonadati</taxon>
        <taxon>Bacteroidota</taxon>
        <taxon>Cytophagia</taxon>
        <taxon>Cytophagales</taxon>
        <taxon>Persicobacteraceae</taxon>
        <taxon>Persicobacter</taxon>
    </lineage>
</organism>
<dbReference type="Gene3D" id="1.25.10.10">
    <property type="entry name" value="Leucine-rich Repeat Variant"/>
    <property type="match status" value="1"/>
</dbReference>
<dbReference type="PROSITE" id="PS50077">
    <property type="entry name" value="HEAT_REPEAT"/>
    <property type="match status" value="1"/>
</dbReference>
<evidence type="ECO:0000313" key="1">
    <source>
        <dbReference type="EMBL" id="GJM61852.1"/>
    </source>
</evidence>
<dbReference type="Proteomes" id="UP001310022">
    <property type="component" value="Unassembled WGS sequence"/>
</dbReference>
<name>A0AAN4VYL9_9BACT</name>
<gene>
    <name evidence="1" type="ORF">PEDI_24040</name>
</gene>
<dbReference type="InterPro" id="IPR021133">
    <property type="entry name" value="HEAT_type_2"/>
</dbReference>
<dbReference type="SUPFAM" id="SSF48371">
    <property type="entry name" value="ARM repeat"/>
    <property type="match status" value="1"/>
</dbReference>
<accession>A0AAN4VYL9</accession>
<evidence type="ECO:0008006" key="3">
    <source>
        <dbReference type="Google" id="ProtNLM"/>
    </source>
</evidence>
<sequence length="259" mass="29326">MEKEKFERLVIRSLEGDLSLQEQQELETYVEASKAAKDHYESYKSLFLIFEAPGEVAPSAKLDEAFYAALEAEVEEQKPKVYSLSAHWKRYLTIAASFLIFVLGFRTGHMFDDSKDEFQNKIERLSSEVKETKTHLILALLKASSASDRIEAIDMVAQVGEKEEVVPALLHAAIKDQNPNVRQNAVYALGAFARQEEVQQVLATALEQETDLAVQYALIEVLAHWKVKSALPRMRELMLNKDHPSIIHRKAAEGINKII</sequence>
<comment type="caution">
    <text evidence="1">The sequence shown here is derived from an EMBL/GenBank/DDBJ whole genome shotgun (WGS) entry which is preliminary data.</text>
</comment>
<protein>
    <recommendedName>
        <fullName evidence="3">HEAT repeat domain-containing protein</fullName>
    </recommendedName>
</protein>
<reference evidence="1 2" key="1">
    <citation type="submission" date="2021-12" db="EMBL/GenBank/DDBJ databases">
        <title>Genome sequencing of bacteria with rrn-lacking chromosome and rrn-plasmid.</title>
        <authorList>
            <person name="Anda M."/>
            <person name="Iwasaki W."/>
        </authorList>
    </citation>
    <scope>NUCLEOTIDE SEQUENCE [LARGE SCALE GENOMIC DNA]</scope>
    <source>
        <strain evidence="1 2">NBRC 15940</strain>
    </source>
</reference>